<dbReference type="Proteomes" id="UP001596086">
    <property type="component" value="Unassembled WGS sequence"/>
</dbReference>
<gene>
    <name evidence="3" type="ORF">ACFPO9_05770</name>
</gene>
<evidence type="ECO:0000313" key="3">
    <source>
        <dbReference type="EMBL" id="MFC5548018.1"/>
    </source>
</evidence>
<protein>
    <submittedName>
        <fullName evidence="3">Nuclear transport factor 2 family protein</fullName>
    </submittedName>
</protein>
<dbReference type="Pfam" id="PF12680">
    <property type="entry name" value="SnoaL_2"/>
    <property type="match status" value="1"/>
</dbReference>
<sequence length="150" mass="16748">MDAQQNKQVVQDAYQQFLSGDIRGVIERCDDQAEWYSPDSDHIPFAGTFHGKQGIADFFARMDATAQPTRFEPQEFIAEGDKVVVLGQATWHAKLTGRSFDTPFIHVFTLRDGKVTRFEAHADTAAGERAFRLDQPDQPGQASAGSQLHH</sequence>
<keyword evidence="4" id="KW-1185">Reference proteome</keyword>
<feature type="compositionally biased region" description="Polar residues" evidence="1">
    <location>
        <begin position="138"/>
        <end position="150"/>
    </location>
</feature>
<evidence type="ECO:0000313" key="4">
    <source>
        <dbReference type="Proteomes" id="UP001596086"/>
    </source>
</evidence>
<name>A0ABW0RXS3_9BURK</name>
<organism evidence="3 4">
    <name type="scientific">Massilia aerilata</name>
    <dbReference type="NCBI Taxonomy" id="453817"/>
    <lineage>
        <taxon>Bacteria</taxon>
        <taxon>Pseudomonadati</taxon>
        <taxon>Pseudomonadota</taxon>
        <taxon>Betaproteobacteria</taxon>
        <taxon>Burkholderiales</taxon>
        <taxon>Oxalobacteraceae</taxon>
        <taxon>Telluria group</taxon>
        <taxon>Massilia</taxon>
    </lineage>
</organism>
<dbReference type="EMBL" id="JBHSMZ010000004">
    <property type="protein sequence ID" value="MFC5548018.1"/>
    <property type="molecule type" value="Genomic_DNA"/>
</dbReference>
<dbReference type="SUPFAM" id="SSF54427">
    <property type="entry name" value="NTF2-like"/>
    <property type="match status" value="1"/>
</dbReference>
<dbReference type="Gene3D" id="3.10.450.50">
    <property type="match status" value="1"/>
</dbReference>
<proteinExistence type="predicted"/>
<evidence type="ECO:0000259" key="2">
    <source>
        <dbReference type="Pfam" id="PF12680"/>
    </source>
</evidence>
<feature type="domain" description="SnoaL-like" evidence="2">
    <location>
        <begin position="10"/>
        <end position="117"/>
    </location>
</feature>
<feature type="region of interest" description="Disordered" evidence="1">
    <location>
        <begin position="130"/>
        <end position="150"/>
    </location>
</feature>
<evidence type="ECO:0000256" key="1">
    <source>
        <dbReference type="SAM" id="MobiDB-lite"/>
    </source>
</evidence>
<dbReference type="InterPro" id="IPR032710">
    <property type="entry name" value="NTF2-like_dom_sf"/>
</dbReference>
<dbReference type="PANTHER" id="PTHR41252">
    <property type="entry name" value="BLR2505 PROTEIN"/>
    <property type="match status" value="1"/>
</dbReference>
<reference evidence="4" key="1">
    <citation type="journal article" date="2019" name="Int. J. Syst. Evol. Microbiol.">
        <title>The Global Catalogue of Microorganisms (GCM) 10K type strain sequencing project: providing services to taxonomists for standard genome sequencing and annotation.</title>
        <authorList>
            <consortium name="The Broad Institute Genomics Platform"/>
            <consortium name="The Broad Institute Genome Sequencing Center for Infectious Disease"/>
            <person name="Wu L."/>
            <person name="Ma J."/>
        </authorList>
    </citation>
    <scope>NUCLEOTIDE SEQUENCE [LARGE SCALE GENOMIC DNA]</scope>
    <source>
        <strain evidence="4">CGMCC 4.5798</strain>
    </source>
</reference>
<accession>A0ABW0RXS3</accession>
<dbReference type="PANTHER" id="PTHR41252:SF1">
    <property type="entry name" value="BLR2505 PROTEIN"/>
    <property type="match status" value="1"/>
</dbReference>
<comment type="caution">
    <text evidence="3">The sequence shown here is derived from an EMBL/GenBank/DDBJ whole genome shotgun (WGS) entry which is preliminary data.</text>
</comment>
<dbReference type="InterPro" id="IPR037401">
    <property type="entry name" value="SnoaL-like"/>
</dbReference>
<dbReference type="RefSeq" id="WP_379768338.1">
    <property type="nucleotide sequence ID" value="NZ_JBHSMZ010000004.1"/>
</dbReference>